<proteinExistence type="predicted"/>
<dbReference type="EMBL" id="AP024525">
    <property type="protein sequence ID" value="BCT75579.1"/>
    <property type="molecule type" value="Genomic_DNA"/>
</dbReference>
<reference evidence="1 2" key="1">
    <citation type="journal article" date="2021" name="J. Biosci. Bioeng.">
        <title>Identification and characterization of a chc gene cluster responsible for the aromatization pathway of cyclohexanecarboxylate degradation in Sinomonas cyclohexanicum ATCC 51369.</title>
        <authorList>
            <person name="Yamamoto T."/>
            <person name="Hasegawa Y."/>
            <person name="Lau P.C.K."/>
            <person name="Iwaki H."/>
        </authorList>
    </citation>
    <scope>NUCLEOTIDE SEQUENCE [LARGE SCALE GENOMIC DNA]</scope>
    <source>
        <strain evidence="1 2">ATCC 51369</strain>
    </source>
</reference>
<name>A0ABN6FG51_SINCY</name>
<keyword evidence="2" id="KW-1185">Reference proteome</keyword>
<protein>
    <submittedName>
        <fullName evidence="1">Uncharacterized protein</fullName>
    </submittedName>
</protein>
<gene>
    <name evidence="1" type="ORF">SCMU_14210</name>
</gene>
<sequence>MGRIRTTAHAALLRRYVHECRHHVAGLIAEARAAGGDDLLIITAARDVADKAATEGNPQARHYRALTNATIHHIHQHTAEGEPL</sequence>
<evidence type="ECO:0000313" key="2">
    <source>
        <dbReference type="Proteomes" id="UP001319861"/>
    </source>
</evidence>
<evidence type="ECO:0000313" key="1">
    <source>
        <dbReference type="EMBL" id="BCT75579.1"/>
    </source>
</evidence>
<dbReference type="RefSeq" id="WP_229232306.1">
    <property type="nucleotide sequence ID" value="NZ_AP024525.1"/>
</dbReference>
<organism evidence="1 2">
    <name type="scientific">Sinomonas cyclohexanicum</name>
    <name type="common">Corynebacterium cyclohexanicum</name>
    <dbReference type="NCBI Taxonomy" id="322009"/>
    <lineage>
        <taxon>Bacteria</taxon>
        <taxon>Bacillati</taxon>
        <taxon>Actinomycetota</taxon>
        <taxon>Actinomycetes</taxon>
        <taxon>Micrococcales</taxon>
        <taxon>Micrococcaceae</taxon>
        <taxon>Sinomonas</taxon>
    </lineage>
</organism>
<accession>A0ABN6FG51</accession>
<dbReference type="Proteomes" id="UP001319861">
    <property type="component" value="Chromosome"/>
</dbReference>